<feature type="transmembrane region" description="Helical" evidence="1">
    <location>
        <begin position="49"/>
        <end position="69"/>
    </location>
</feature>
<comment type="caution">
    <text evidence="2">The sequence shown here is derived from an EMBL/GenBank/DDBJ whole genome shotgun (WGS) entry which is preliminary data.</text>
</comment>
<reference evidence="2 3" key="1">
    <citation type="submission" date="2015-06" db="EMBL/GenBank/DDBJ databases">
        <title>Recapitulation of the evolution of biosynthetic gene clusters reveals hidden chemical diversity on bacterial genomes.</title>
        <authorList>
            <person name="Cruz-Morales P."/>
            <person name="Martinez-Guerrero C."/>
            <person name="Morales-Escalante M.A."/>
            <person name="Yanez-Guerra L.A."/>
            <person name="Kopp J.F."/>
            <person name="Feldmann J."/>
            <person name="Ramos-Aboites H.E."/>
            <person name="Barona-Gomez F."/>
        </authorList>
    </citation>
    <scope>NUCLEOTIDE SEQUENCE [LARGE SCALE GENOMIC DNA]</scope>
    <source>
        <strain evidence="2 3">ATCC 31245</strain>
    </source>
</reference>
<feature type="transmembrane region" description="Helical" evidence="1">
    <location>
        <begin position="111"/>
        <end position="134"/>
    </location>
</feature>
<keyword evidence="1" id="KW-1133">Transmembrane helix</keyword>
<keyword evidence="3" id="KW-1185">Reference proteome</keyword>
<gene>
    <name evidence="2" type="ORF">ACS04_22270</name>
</gene>
<accession>A0A0J6XN58</accession>
<keyword evidence="1" id="KW-0472">Membrane</keyword>
<protein>
    <submittedName>
        <fullName evidence="2">Uncharacterized protein</fullName>
    </submittedName>
</protein>
<dbReference type="AlphaFoldDB" id="A0A0J6XN58"/>
<dbReference type="PATRIC" id="fig|66430.4.peg.7349"/>
<dbReference type="EMBL" id="LFML01000090">
    <property type="protein sequence ID" value="KMO95687.1"/>
    <property type="molecule type" value="Genomic_DNA"/>
</dbReference>
<dbReference type="Proteomes" id="UP000035932">
    <property type="component" value="Unassembled WGS sequence"/>
</dbReference>
<evidence type="ECO:0000256" key="1">
    <source>
        <dbReference type="SAM" id="Phobius"/>
    </source>
</evidence>
<name>A0A0J6XN58_9ACTN</name>
<proteinExistence type="predicted"/>
<feature type="transmembrane region" description="Helical" evidence="1">
    <location>
        <begin position="16"/>
        <end position="37"/>
    </location>
</feature>
<evidence type="ECO:0000313" key="3">
    <source>
        <dbReference type="Proteomes" id="UP000035932"/>
    </source>
</evidence>
<feature type="transmembrane region" description="Helical" evidence="1">
    <location>
        <begin position="81"/>
        <end position="99"/>
    </location>
</feature>
<organism evidence="2 3">
    <name type="scientific">Streptomyces roseus</name>
    <dbReference type="NCBI Taxonomy" id="66430"/>
    <lineage>
        <taxon>Bacteria</taxon>
        <taxon>Bacillati</taxon>
        <taxon>Actinomycetota</taxon>
        <taxon>Actinomycetes</taxon>
        <taxon>Kitasatosporales</taxon>
        <taxon>Streptomycetaceae</taxon>
        <taxon>Streptomyces</taxon>
    </lineage>
</organism>
<dbReference type="OrthoDB" id="4214109at2"/>
<keyword evidence="1" id="KW-0812">Transmembrane</keyword>
<sequence>MTDAANTPPATRAARVITIVAVVLGVAYMGLLAFISVPELTDYMSGRDIDFPVFLAIAAVAGPALFWAYIGLGFGLSKTGWAAGIALTGILTGLTYGWLLASSNGHGFSYWLFLTLIVATNLGAFCVIPYVLVLGTIRSR</sequence>
<dbReference type="RefSeq" id="WP_048478473.1">
    <property type="nucleotide sequence ID" value="NZ_JBIRUD010000038.1"/>
</dbReference>
<evidence type="ECO:0000313" key="2">
    <source>
        <dbReference type="EMBL" id="KMO95687.1"/>
    </source>
</evidence>